<feature type="binding site" evidence="6">
    <location>
        <position position="74"/>
    </location>
    <ligand>
        <name>Ni(2+)</name>
        <dbReference type="ChEBI" id="CHEBI:49786"/>
    </ligand>
</feature>
<feature type="binding site" evidence="6">
    <location>
        <position position="85"/>
    </location>
    <ligand>
        <name>Ni(2+)</name>
        <dbReference type="ChEBI" id="CHEBI:49786"/>
    </ligand>
</feature>
<dbReference type="InterPro" id="IPR027271">
    <property type="entry name" value="Acetolactate_synth/TF_NikR_C"/>
</dbReference>
<feature type="binding site" evidence="6">
    <location>
        <position position="93"/>
    </location>
    <ligand>
        <name>Ni(2+)</name>
        <dbReference type="ChEBI" id="CHEBI:49786"/>
    </ligand>
</feature>
<comment type="similarity">
    <text evidence="6">Belongs to the transcriptional regulatory CopG/NikR family.</text>
</comment>
<dbReference type="GO" id="GO:0010045">
    <property type="term" value="P:response to nickel cation"/>
    <property type="evidence" value="ECO:0007669"/>
    <property type="project" value="InterPro"/>
</dbReference>
<protein>
    <recommendedName>
        <fullName evidence="6">Putative nickel-responsive regulator</fullName>
    </recommendedName>
</protein>
<dbReference type="GO" id="GO:0003700">
    <property type="term" value="F:DNA-binding transcription factor activity"/>
    <property type="evidence" value="ECO:0007669"/>
    <property type="project" value="UniProtKB-UniRule"/>
</dbReference>
<reference evidence="8 9" key="1">
    <citation type="submission" date="2018-05" db="EMBL/GenBank/DDBJ databases">
        <title>Complete Genome Sequences of Extremely Thermoacidophilic, Metal-Mobilizing Type-Strain Members of the Archaeal Family Sulfolobaceae: Acidianus brierleyi DSM-1651T, Acidianus sulfidivorans DSM-18786T, Metallosphaera hakonensis DSM-7519T, and Metallosphaera prunae DSM-10039T.</title>
        <authorList>
            <person name="Counts J.A."/>
            <person name="Kelly R.M."/>
        </authorList>
    </citation>
    <scope>NUCLEOTIDE SEQUENCE [LARGE SCALE GENOMIC DNA]</scope>
    <source>
        <strain evidence="8 9">DSM 1651</strain>
    </source>
</reference>
<evidence type="ECO:0000256" key="2">
    <source>
        <dbReference type="ARBA" id="ARBA00022723"/>
    </source>
</evidence>
<feature type="binding site" evidence="6">
    <location>
        <position position="87"/>
    </location>
    <ligand>
        <name>Ni(2+)</name>
        <dbReference type="ChEBI" id="CHEBI:49786"/>
    </ligand>
</feature>
<dbReference type="InterPro" id="IPR022988">
    <property type="entry name" value="Ni_resp_reg_NikR"/>
</dbReference>
<dbReference type="EMBL" id="CP029289">
    <property type="protein sequence ID" value="AWR94737.1"/>
    <property type="molecule type" value="Genomic_DNA"/>
</dbReference>
<accession>A0A2U9IFB2</accession>
<dbReference type="InterPro" id="IPR045865">
    <property type="entry name" value="ACT-like_dom_sf"/>
</dbReference>
<dbReference type="SUPFAM" id="SSF55021">
    <property type="entry name" value="ACT-like"/>
    <property type="match status" value="1"/>
</dbReference>
<evidence type="ECO:0000313" key="9">
    <source>
        <dbReference type="Proteomes" id="UP000248044"/>
    </source>
</evidence>
<keyword evidence="5 6" id="KW-0804">Transcription</keyword>
<sequence>MNVEKISVSLPKDLVQELENFMKSNLASDRSKIFQIALRNYLDENEQDTKIVYGIINVVYDERMATEDFLTLQHENLDKIISTLHIHINERDCMEAIAVRGTKSDLVTLNSRLSQLRGIKKSRLLISYEER</sequence>
<keyword evidence="3 6" id="KW-0805">Transcription regulation</keyword>
<dbReference type="InterPro" id="IPR050192">
    <property type="entry name" value="CopG/NikR_regulator"/>
</dbReference>
<dbReference type="PANTHER" id="PTHR34719:SF2">
    <property type="entry name" value="NICKEL-RESPONSIVE REGULATOR"/>
    <property type="match status" value="1"/>
</dbReference>
<keyword evidence="9" id="KW-1185">Reference proteome</keyword>
<dbReference type="KEGG" id="abri:DFR85_09145"/>
<dbReference type="GO" id="GO:0003677">
    <property type="term" value="F:DNA binding"/>
    <property type="evidence" value="ECO:0007669"/>
    <property type="project" value="UniProtKB-KW"/>
</dbReference>
<keyword evidence="1 6" id="KW-0533">Nickel</keyword>
<dbReference type="AlphaFoldDB" id="A0A2U9IFB2"/>
<comment type="function">
    <text evidence="6">Transcriptional regulator.</text>
</comment>
<dbReference type="Gene3D" id="3.30.70.1150">
    <property type="entry name" value="ACT-like. Chain A, domain 2"/>
    <property type="match status" value="1"/>
</dbReference>
<evidence type="ECO:0000256" key="6">
    <source>
        <dbReference type="HAMAP-Rule" id="MF_00476"/>
    </source>
</evidence>
<evidence type="ECO:0000259" key="7">
    <source>
        <dbReference type="Pfam" id="PF08753"/>
    </source>
</evidence>
<evidence type="ECO:0000313" key="8">
    <source>
        <dbReference type="EMBL" id="AWR94737.1"/>
    </source>
</evidence>
<evidence type="ECO:0000256" key="4">
    <source>
        <dbReference type="ARBA" id="ARBA00023125"/>
    </source>
</evidence>
<comment type="cofactor">
    <cofactor evidence="6">
        <name>Ni(2+)</name>
        <dbReference type="ChEBI" id="CHEBI:49786"/>
    </cofactor>
    <text evidence="6">Binds 1 nickel ion per subunit.</text>
</comment>
<dbReference type="Pfam" id="PF08753">
    <property type="entry name" value="NikR_C"/>
    <property type="match status" value="1"/>
</dbReference>
<dbReference type="InterPro" id="IPR014864">
    <property type="entry name" value="TF_NikR_Ni-bd_C"/>
</dbReference>
<evidence type="ECO:0000256" key="5">
    <source>
        <dbReference type="ARBA" id="ARBA00023163"/>
    </source>
</evidence>
<dbReference type="HAMAP" id="MF_00476">
    <property type="entry name" value="NikR"/>
    <property type="match status" value="1"/>
</dbReference>
<organism evidence="8 9">
    <name type="scientific">Acidianus brierleyi</name>
    <dbReference type="NCBI Taxonomy" id="41673"/>
    <lineage>
        <taxon>Archaea</taxon>
        <taxon>Thermoproteota</taxon>
        <taxon>Thermoprotei</taxon>
        <taxon>Sulfolobales</taxon>
        <taxon>Sulfolobaceae</taxon>
        <taxon>Acidianus</taxon>
    </lineage>
</organism>
<feature type="domain" description="Transcription factor NikR nickel binding C-terminal" evidence="7">
    <location>
        <begin position="54"/>
        <end position="125"/>
    </location>
</feature>
<keyword evidence="2 6" id="KW-0479">Metal-binding</keyword>
<gene>
    <name evidence="8" type="ORF">DFR85_09145</name>
</gene>
<name>A0A2U9IFB2_9CREN</name>
<evidence type="ECO:0000256" key="3">
    <source>
        <dbReference type="ARBA" id="ARBA00023015"/>
    </source>
</evidence>
<keyword evidence="4 6" id="KW-0238">DNA-binding</keyword>
<dbReference type="GeneID" id="36832319"/>
<dbReference type="Gene3D" id="1.10.1220.10">
    <property type="entry name" value="Met repressor-like"/>
    <property type="match status" value="1"/>
</dbReference>
<dbReference type="RefSeq" id="WP_110270618.1">
    <property type="nucleotide sequence ID" value="NZ_CP029289.2"/>
</dbReference>
<dbReference type="InterPro" id="IPR013321">
    <property type="entry name" value="Arc_rbn_hlx_hlx"/>
</dbReference>
<dbReference type="GO" id="GO:0016151">
    <property type="term" value="F:nickel cation binding"/>
    <property type="evidence" value="ECO:0007669"/>
    <property type="project" value="UniProtKB-UniRule"/>
</dbReference>
<dbReference type="SUPFAM" id="SSF47598">
    <property type="entry name" value="Ribbon-helix-helix"/>
    <property type="match status" value="1"/>
</dbReference>
<dbReference type="CDD" id="cd22231">
    <property type="entry name" value="RHH_NikR_HicB-like"/>
    <property type="match status" value="1"/>
</dbReference>
<proteinExistence type="inferred from homology"/>
<evidence type="ECO:0000256" key="1">
    <source>
        <dbReference type="ARBA" id="ARBA00022596"/>
    </source>
</evidence>
<dbReference type="PANTHER" id="PTHR34719">
    <property type="entry name" value="NICKEL-RESPONSIVE REGULATOR"/>
    <property type="match status" value="1"/>
</dbReference>
<dbReference type="Proteomes" id="UP000248044">
    <property type="component" value="Chromosome"/>
</dbReference>
<dbReference type="OrthoDB" id="25654at2157"/>
<dbReference type="InterPro" id="IPR010985">
    <property type="entry name" value="Ribbon_hlx_hlx"/>
</dbReference>